<gene>
    <name evidence="12" type="ORF">CLIB1423_08S04940</name>
</gene>
<feature type="region of interest" description="Disordered" evidence="8">
    <location>
        <begin position="1"/>
        <end position="226"/>
    </location>
</feature>
<evidence type="ECO:0000259" key="11">
    <source>
        <dbReference type="PROSITE" id="PS51444"/>
    </source>
</evidence>
<feature type="compositionally biased region" description="Pro residues" evidence="8">
    <location>
        <begin position="1162"/>
        <end position="1176"/>
    </location>
</feature>
<feature type="domain" description="FH2" evidence="11">
    <location>
        <begin position="1239"/>
        <end position="1655"/>
    </location>
</feature>
<feature type="coiled-coil region" evidence="7">
    <location>
        <begin position="718"/>
        <end position="795"/>
    </location>
</feature>
<evidence type="ECO:0000256" key="8">
    <source>
        <dbReference type="SAM" id="MobiDB-lite"/>
    </source>
</evidence>
<keyword evidence="3" id="KW-0132">Cell division</keyword>
<dbReference type="InterPro" id="IPR010472">
    <property type="entry name" value="FH3_dom"/>
</dbReference>
<feature type="compositionally biased region" description="Polar residues" evidence="8">
    <location>
        <begin position="1073"/>
        <end position="1092"/>
    </location>
</feature>
<feature type="compositionally biased region" description="Low complexity" evidence="8">
    <location>
        <begin position="166"/>
        <end position="225"/>
    </location>
</feature>
<organism evidence="12 13">
    <name type="scientific">[Candida] railenensis</name>
    <dbReference type="NCBI Taxonomy" id="45579"/>
    <lineage>
        <taxon>Eukaryota</taxon>
        <taxon>Fungi</taxon>
        <taxon>Dikarya</taxon>
        <taxon>Ascomycota</taxon>
        <taxon>Saccharomycotina</taxon>
        <taxon>Pichiomycetes</taxon>
        <taxon>Debaryomycetaceae</taxon>
        <taxon>Kurtzmaniella</taxon>
    </lineage>
</organism>
<dbReference type="Gene3D" id="1.10.238.150">
    <property type="entry name" value="Formin, FH3 diaphanous domain"/>
    <property type="match status" value="1"/>
</dbReference>
<dbReference type="Gene3D" id="1.25.10.10">
    <property type="entry name" value="Leucine-rich Repeat Variant"/>
    <property type="match status" value="2"/>
</dbReference>
<dbReference type="InterPro" id="IPR016024">
    <property type="entry name" value="ARM-type_fold"/>
</dbReference>
<feature type="compositionally biased region" description="Low complexity" evidence="8">
    <location>
        <begin position="110"/>
        <end position="129"/>
    </location>
</feature>
<dbReference type="InterPro" id="IPR051661">
    <property type="entry name" value="Actin_filament_regulator"/>
</dbReference>
<evidence type="ECO:0000313" key="13">
    <source>
        <dbReference type="Proteomes" id="UP000837801"/>
    </source>
</evidence>
<name>A0A9P0QQD4_9ASCO</name>
<accession>A0A9P0QQD4</accession>
<feature type="compositionally biased region" description="Polar residues" evidence="8">
    <location>
        <begin position="90"/>
        <end position="107"/>
    </location>
</feature>
<reference evidence="12" key="1">
    <citation type="submission" date="2022-03" db="EMBL/GenBank/DDBJ databases">
        <authorList>
            <person name="Legras J.-L."/>
            <person name="Devillers H."/>
            <person name="Grondin C."/>
        </authorList>
    </citation>
    <scope>NUCLEOTIDE SEQUENCE</scope>
    <source>
        <strain evidence="12">CLIB 1423</strain>
    </source>
</reference>
<dbReference type="SMART" id="SM01139">
    <property type="entry name" value="Drf_FH3"/>
    <property type="match status" value="1"/>
</dbReference>
<feature type="compositionally biased region" description="Polar residues" evidence="8">
    <location>
        <begin position="134"/>
        <end position="165"/>
    </location>
</feature>
<dbReference type="Pfam" id="PF06367">
    <property type="entry name" value="Drf_FH3"/>
    <property type="match status" value="1"/>
</dbReference>
<dbReference type="GO" id="GO:0032991">
    <property type="term" value="C:protein-containing complex"/>
    <property type="evidence" value="ECO:0007669"/>
    <property type="project" value="UniProtKB-ARBA"/>
</dbReference>
<dbReference type="FunFam" id="1.20.58.2220:FF:000006">
    <property type="entry name" value="Cytokinesis protein sepA"/>
    <property type="match status" value="1"/>
</dbReference>
<dbReference type="OrthoDB" id="1104827at2759"/>
<evidence type="ECO:0000256" key="2">
    <source>
        <dbReference type="ARBA" id="ARBA00004431"/>
    </source>
</evidence>
<dbReference type="FunFam" id="6.10.30.50:FF:000001">
    <property type="entry name" value="Cytokinesis sepA protein"/>
    <property type="match status" value="1"/>
</dbReference>
<dbReference type="SUPFAM" id="SSF101447">
    <property type="entry name" value="Formin homology 2 domain (FH2 domain)"/>
    <property type="match status" value="1"/>
</dbReference>
<evidence type="ECO:0000256" key="4">
    <source>
        <dbReference type="ARBA" id="ARBA00023054"/>
    </source>
</evidence>
<dbReference type="GO" id="GO:0003779">
    <property type="term" value="F:actin binding"/>
    <property type="evidence" value="ECO:0007669"/>
    <property type="project" value="InterPro"/>
</dbReference>
<dbReference type="GO" id="GO:0043332">
    <property type="term" value="C:mating projection tip"/>
    <property type="evidence" value="ECO:0007669"/>
    <property type="project" value="TreeGrafter"/>
</dbReference>
<dbReference type="GO" id="GO:0030010">
    <property type="term" value="P:establishment of cell polarity"/>
    <property type="evidence" value="ECO:0007669"/>
    <property type="project" value="UniProtKB-ARBA"/>
</dbReference>
<dbReference type="GO" id="GO:0000131">
    <property type="term" value="C:incipient cellular bud site"/>
    <property type="evidence" value="ECO:0007669"/>
    <property type="project" value="UniProtKB-ARBA"/>
</dbReference>
<dbReference type="FunFam" id="1.25.10.10:FF:000898">
    <property type="entry name" value="Formin BNI1"/>
    <property type="match status" value="1"/>
</dbReference>
<dbReference type="SMART" id="SM00498">
    <property type="entry name" value="FH2"/>
    <property type="match status" value="1"/>
</dbReference>
<dbReference type="PROSITE" id="PS51232">
    <property type="entry name" value="GBD_FH3"/>
    <property type="match status" value="1"/>
</dbReference>
<feature type="compositionally biased region" description="Acidic residues" evidence="8">
    <location>
        <begin position="913"/>
        <end position="922"/>
    </location>
</feature>
<feature type="region of interest" description="Disordered" evidence="8">
    <location>
        <begin position="1144"/>
        <end position="1244"/>
    </location>
</feature>
<feature type="region of interest" description="Disordered" evidence="8">
    <location>
        <begin position="913"/>
        <end position="935"/>
    </location>
</feature>
<dbReference type="InterPro" id="IPR015425">
    <property type="entry name" value="FH2_Formin"/>
</dbReference>
<protein>
    <submittedName>
        <fullName evidence="12">Protein Bni1p</fullName>
    </submittedName>
</protein>
<dbReference type="PANTHER" id="PTHR47102">
    <property type="entry name" value="PROTEIN BNI1"/>
    <property type="match status" value="1"/>
</dbReference>
<comment type="caution">
    <text evidence="12">The sequence shown here is derived from an EMBL/GenBank/DDBJ whole genome shotgun (WGS) entry which is preliminary data.</text>
</comment>
<feature type="region of interest" description="Disordered" evidence="8">
    <location>
        <begin position="464"/>
        <end position="486"/>
    </location>
</feature>
<evidence type="ECO:0000256" key="7">
    <source>
        <dbReference type="SAM" id="Coils"/>
    </source>
</evidence>
<dbReference type="GO" id="GO:0030428">
    <property type="term" value="C:cell septum"/>
    <property type="evidence" value="ECO:0007669"/>
    <property type="project" value="UniProtKB-SubCell"/>
</dbReference>
<dbReference type="EMBL" id="CAKXYY010000008">
    <property type="protein sequence ID" value="CAH2352968.1"/>
    <property type="molecule type" value="Genomic_DNA"/>
</dbReference>
<feature type="region of interest" description="Disordered" evidence="8">
    <location>
        <begin position="1035"/>
        <end position="1103"/>
    </location>
</feature>
<dbReference type="Proteomes" id="UP000837801">
    <property type="component" value="Unassembled WGS sequence"/>
</dbReference>
<dbReference type="GO" id="GO:0000142">
    <property type="term" value="C:cellular bud neck contractile ring"/>
    <property type="evidence" value="ECO:0007669"/>
    <property type="project" value="UniProtKB-ARBA"/>
</dbReference>
<dbReference type="InterPro" id="IPR014768">
    <property type="entry name" value="GBD/FH3_dom"/>
</dbReference>
<feature type="compositionally biased region" description="Pro residues" evidence="8">
    <location>
        <begin position="1183"/>
        <end position="1197"/>
    </location>
</feature>
<feature type="compositionally biased region" description="Low complexity" evidence="8">
    <location>
        <begin position="466"/>
        <end position="476"/>
    </location>
</feature>
<feature type="compositionally biased region" description="Low complexity" evidence="8">
    <location>
        <begin position="70"/>
        <end position="83"/>
    </location>
</feature>
<dbReference type="Pfam" id="PF06371">
    <property type="entry name" value="Drf_GBD"/>
    <property type="match status" value="1"/>
</dbReference>
<dbReference type="SUPFAM" id="SSF48371">
    <property type="entry name" value="ARM repeat"/>
    <property type="match status" value="1"/>
</dbReference>
<evidence type="ECO:0000259" key="9">
    <source>
        <dbReference type="PROSITE" id="PS51231"/>
    </source>
</evidence>
<keyword evidence="5" id="KW-0131">Cell cycle</keyword>
<dbReference type="GO" id="GO:0001411">
    <property type="term" value="C:hyphal tip"/>
    <property type="evidence" value="ECO:0007669"/>
    <property type="project" value="UniProtKB-ARBA"/>
</dbReference>
<dbReference type="Pfam" id="PF02181">
    <property type="entry name" value="FH2"/>
    <property type="match status" value="1"/>
</dbReference>
<dbReference type="GO" id="GO:0051017">
    <property type="term" value="P:actin filament bundle assembly"/>
    <property type="evidence" value="ECO:0007669"/>
    <property type="project" value="TreeGrafter"/>
</dbReference>
<feature type="domain" description="DAD" evidence="9">
    <location>
        <begin position="1673"/>
        <end position="1704"/>
    </location>
</feature>
<dbReference type="InterPro" id="IPR042201">
    <property type="entry name" value="FH2_Formin_sf"/>
</dbReference>
<evidence type="ECO:0000256" key="3">
    <source>
        <dbReference type="ARBA" id="ARBA00022618"/>
    </source>
</evidence>
<dbReference type="Gene3D" id="1.20.58.2220">
    <property type="entry name" value="Formin, FH2 domain"/>
    <property type="match status" value="1"/>
</dbReference>
<dbReference type="GO" id="GO:0000920">
    <property type="term" value="P:septum digestion after cytokinesis"/>
    <property type="evidence" value="ECO:0007669"/>
    <property type="project" value="UniProtKB-ARBA"/>
</dbReference>
<feature type="compositionally biased region" description="Basic and acidic residues" evidence="8">
    <location>
        <begin position="1221"/>
        <end position="1231"/>
    </location>
</feature>
<dbReference type="GO" id="GO:0005934">
    <property type="term" value="C:cellular bud tip"/>
    <property type="evidence" value="ECO:0007669"/>
    <property type="project" value="UniProtKB-ARBA"/>
</dbReference>
<evidence type="ECO:0000313" key="12">
    <source>
        <dbReference type="EMBL" id="CAH2352968.1"/>
    </source>
</evidence>
<dbReference type="InterPro" id="IPR011989">
    <property type="entry name" value="ARM-like"/>
</dbReference>
<dbReference type="PROSITE" id="PS51231">
    <property type="entry name" value="DAD"/>
    <property type="match status" value="1"/>
</dbReference>
<evidence type="ECO:0000256" key="6">
    <source>
        <dbReference type="ARBA" id="ARBA00037935"/>
    </source>
</evidence>
<comment type="similarity">
    <text evidence="6">Belongs to the formin homology family. BNI1 subfamily.</text>
</comment>
<feature type="compositionally biased region" description="Polar residues" evidence="8">
    <location>
        <begin position="8"/>
        <end position="18"/>
    </location>
</feature>
<feature type="domain" description="GBD/FH3" evidence="10">
    <location>
        <begin position="233"/>
        <end position="697"/>
    </location>
</feature>
<evidence type="ECO:0000256" key="5">
    <source>
        <dbReference type="ARBA" id="ARBA00023306"/>
    </source>
</evidence>
<feature type="compositionally biased region" description="Basic residues" evidence="8">
    <location>
        <begin position="1815"/>
        <end position="1824"/>
    </location>
</feature>
<sequence length="1847" mass="208901">MRRRPTEPQFSGGLNPQITEDLDNSRAYNSMRSVSTPSGGPPEINRNHRISTSSIFSSRKSRYTNNNTNDSFSDVSSVDSGSILSGGGTASNANPNSNTGTGSANPTPSGPYGYPYPSSSRRTTSSASAISLPIAQTNNIMHSNGSRTNIIPSQQITSSNHSRQASTYSISTSTLNNNSNSNSANNSPVKQKSSSSVSRKGSHSSVISRPSLSLTNTNDTLTNGSASAGFILEKPNSVYEIDRMFRELMDKRDFRSLPPQAKQEMINYNPDKKWMLIYQDALTEHKRYERSMNNKEESATPEFYSYKLRSNTITSQQLKNLWVSLRTEPIDWVREFIFSYQGDTVLSNYLINLQKRIDESNTIDDINHDYFDKEFNTLKALKCMMNQKLGAERVRNEINSYVRAISGSLLSPRILTRKIATESLTFMIVYYSHNDGDLQSGKYHNILKALDQIPTKPYYEFESADNSNINNSSNSSKSKRNLVRKPPAPQSFKRFELWLKVVAKTIDGRGKYMNSLVGASEELKSAHAGSTGNGNGNIGAGQLENHLLEYSLGTMLLINTIIQYGIDYRVRIHLRAQFISAGLENIIEKFSELNYDSLNQQISTYYAMADNDEEDLKSREHIEQDLDFNNPVQLIQSLWQNIQKGGGGEASGFFLSAIQHLYLNQTDKRDDNESMTRSLRLLDGLIQNVTMVHTTNDDSAVGVAMNRLYSSLNTDEMFKKAQQEIKVYKKKAEQAITERDEMSRQLSVGTDGLINQLTNEIKEQENVLHRTRRLNDEMSTELEELKKKHLLDKQEQELEMRELLIMLNNNSTSITGATRGEGKTTLQIETNNENLVKKLQKQIHRRKAEYKLDNRQFGTQVEPSSRLRALREQMGDLENMARELEMTDFENYSAPIVEEITTPPPIEEVAEEEEDEEEEYEDIVLPPPVPKGPPRACREDDLETLDNLRKKLSSLQSESNDIMKFNNKSIYNKQKFLAMERLRELEFNFKDLNIDFNSNEEDFDFVDPVLKAKIQEELNAVERLKADLESKLVSLNKEKQKPSSGTSKSDRRKSVMFTGNNVLEKLEEKYTRGQVQTATADTGTNMDNTRGYKNNRKTTIGGMDPKFLMELSSKVNKAPSIEESEGSTEVKKIEVIQESIAEKVEEPAEAADVSPVSTAAPGPAPPPPPPPPPLPPILGGKEPSPPPPPPPPPPPQPAFLSGSTSPTPPPPPPAPPLPEVKSSDRKSREEAPIPLPGPFDMYPRPKKKLKQLHWEKFDNDTNNSFWKDTNSNIVASDLMSKGVFDEIEVIFAAKEIKKLATKKKEDINKLTFLSRDIAQQFGINLHSFNNVPDEELILKILRCDKDVLNNSSVIEFLGKEDIVHVSNTLARNFEPYATDYTSDETPSRPDKDPLELQRPDRIYLELFYNLQHYWKSRVRALKVVLNFEKEYEDMILKLRSIDEAVENIKNSKHLRSVFDIILAVGNYMNDSTKQAQGFKLSSLQRLSFMKDEKNSMSFLHYVEKIIRMQYPELLEFMNEVSKCFEVSKFSIEVIENDCKEYAQAIKNVQSSIDIGNLSDSSKFHPNDRVLKVVSPTLPKARRKGDMLLDQSTYTLKEFNKLMRYFGEDPTDSFSRNSFMSKFSNFIGDFKKSSAENIKREEELRIYEQRKKLLETPKKALKSKADDSKDNSEDDGDDVMDSLLEKLKAAGPPKGEASSARKRALMRKHLLENKKSSSLQNLLTEFSEEDEDMQSQGHDSIGEPVEEDSVKSPITADRTLPFSPEKEAIGSDSPIKESNGEEDDDLGSRARNLLQELRGPPSDSNGSERESAAQKLRQKRFKKKLSIIEKDEDDNINDESLVSENAQL</sequence>
<dbReference type="GO" id="GO:1903475">
    <property type="term" value="P:mitotic actomyosin contractile ring assembly"/>
    <property type="evidence" value="ECO:0007669"/>
    <property type="project" value="TreeGrafter"/>
</dbReference>
<feature type="compositionally biased region" description="Basic and acidic residues" evidence="8">
    <location>
        <begin position="1763"/>
        <end position="1778"/>
    </location>
</feature>
<keyword evidence="4 7" id="KW-0175">Coiled coil</keyword>
<feature type="region of interest" description="Disordered" evidence="8">
    <location>
        <begin position="1708"/>
        <end position="1847"/>
    </location>
</feature>
<dbReference type="PROSITE" id="PS51444">
    <property type="entry name" value="FH2"/>
    <property type="match status" value="1"/>
</dbReference>
<comment type="subcellular location">
    <subcellularLocation>
        <location evidence="1">Bud neck</location>
    </subcellularLocation>
    <subcellularLocation>
        <location evidence="2">Cell septum</location>
    </subcellularLocation>
</comment>
<keyword evidence="13" id="KW-1185">Reference proteome</keyword>
<feature type="compositionally biased region" description="Polar residues" evidence="8">
    <location>
        <begin position="26"/>
        <end position="38"/>
    </location>
</feature>
<evidence type="ECO:0000256" key="1">
    <source>
        <dbReference type="ARBA" id="ARBA00004266"/>
    </source>
</evidence>
<proteinExistence type="inferred from homology"/>
<evidence type="ECO:0000259" key="10">
    <source>
        <dbReference type="PROSITE" id="PS51232"/>
    </source>
</evidence>
<dbReference type="InterPro" id="IPR010473">
    <property type="entry name" value="GTPase-bd"/>
</dbReference>
<feature type="region of interest" description="Disordered" evidence="8">
    <location>
        <begin position="1657"/>
        <end position="1677"/>
    </location>
</feature>
<dbReference type="PANTHER" id="PTHR47102:SF2">
    <property type="entry name" value="PROTEIN BNI1"/>
    <property type="match status" value="1"/>
</dbReference>
<feature type="compositionally biased region" description="Pro residues" evidence="8">
    <location>
        <begin position="1206"/>
        <end position="1218"/>
    </location>
</feature>
<dbReference type="SMART" id="SM01140">
    <property type="entry name" value="Drf_GBD"/>
    <property type="match status" value="1"/>
</dbReference>
<dbReference type="Gene3D" id="6.10.30.50">
    <property type="match status" value="1"/>
</dbReference>
<feature type="compositionally biased region" description="Basic and acidic residues" evidence="8">
    <location>
        <begin position="1657"/>
        <end position="1670"/>
    </location>
</feature>
<dbReference type="GO" id="GO:0051016">
    <property type="term" value="P:barbed-end actin filament capping"/>
    <property type="evidence" value="ECO:0007669"/>
    <property type="project" value="TreeGrafter"/>
</dbReference>
<dbReference type="GO" id="GO:0033554">
    <property type="term" value="P:cellular response to stress"/>
    <property type="evidence" value="ECO:0007669"/>
    <property type="project" value="UniProtKB-ARBA"/>
</dbReference>
<dbReference type="GO" id="GO:0031267">
    <property type="term" value="F:small GTPase binding"/>
    <property type="evidence" value="ECO:0007669"/>
    <property type="project" value="InterPro"/>
</dbReference>
<dbReference type="InterPro" id="IPR014767">
    <property type="entry name" value="DAD_dom"/>
</dbReference>